<feature type="non-terminal residue" evidence="7">
    <location>
        <position position="603"/>
    </location>
</feature>
<dbReference type="SUPFAM" id="SSF50630">
    <property type="entry name" value="Acid proteases"/>
    <property type="match status" value="1"/>
</dbReference>
<evidence type="ECO:0000259" key="6">
    <source>
        <dbReference type="PROSITE" id="PS50158"/>
    </source>
</evidence>
<dbReference type="Gene3D" id="2.40.70.10">
    <property type="entry name" value="Acid Proteases"/>
    <property type="match status" value="1"/>
</dbReference>
<dbReference type="GO" id="GO:0008270">
    <property type="term" value="F:zinc ion binding"/>
    <property type="evidence" value="ECO:0007669"/>
    <property type="project" value="UniProtKB-KW"/>
</dbReference>
<dbReference type="InterPro" id="IPR001878">
    <property type="entry name" value="Znf_CCHC"/>
</dbReference>
<evidence type="ECO:0000256" key="1">
    <source>
        <dbReference type="ARBA" id="ARBA00009136"/>
    </source>
</evidence>
<evidence type="ECO:0000256" key="4">
    <source>
        <dbReference type="ARBA" id="ARBA00022801"/>
    </source>
</evidence>
<dbReference type="EMBL" id="LSSM01002080">
    <property type="protein sequence ID" value="OMJ23186.1"/>
    <property type="molecule type" value="Genomic_DNA"/>
</dbReference>
<dbReference type="InterPro" id="IPR036875">
    <property type="entry name" value="Znf_CCHC_sf"/>
</dbReference>
<reference evidence="8" key="1">
    <citation type="submission" date="2017-01" db="EMBL/GenBank/DDBJ databases">
        <authorList>
            <person name="Wang Y."/>
            <person name="White M."/>
            <person name="Kvist S."/>
            <person name="Moncalvo J.-M."/>
        </authorList>
    </citation>
    <scope>NUCLEOTIDE SEQUENCE [LARGE SCALE GENOMIC DNA]</scope>
    <source>
        <strain evidence="8">ID-206-W2</strain>
    </source>
</reference>
<dbReference type="OrthoDB" id="8063929at2759"/>
<dbReference type="AlphaFoldDB" id="A0A1R1Y941"/>
<dbReference type="GO" id="GO:0003676">
    <property type="term" value="F:nucleic acid binding"/>
    <property type="evidence" value="ECO:0007669"/>
    <property type="project" value="InterPro"/>
</dbReference>
<keyword evidence="5" id="KW-0862">Zinc</keyword>
<dbReference type="PANTHER" id="PTHR12917:SF1">
    <property type="entry name" value="AT13091P"/>
    <property type="match status" value="1"/>
</dbReference>
<gene>
    <name evidence="7" type="ORF">AYI69_g5086</name>
</gene>
<name>A0A1R1Y941_9FUNG</name>
<dbReference type="PROSITE" id="PS50158">
    <property type="entry name" value="ZF_CCHC"/>
    <property type="match status" value="1"/>
</dbReference>
<comment type="caution">
    <text evidence="7">The sequence shown here is derived from an EMBL/GenBank/DDBJ whole genome shotgun (WGS) entry which is preliminary data.</text>
</comment>
<keyword evidence="5" id="KW-0863">Zinc-finger</keyword>
<keyword evidence="8" id="KW-1185">Reference proteome</keyword>
<keyword evidence="4" id="KW-0378">Hydrolase</keyword>
<sequence>MSAKVLEPKIFYGKEGEDSSRWMKRYECFRKACKWSESEATDYLDLFLEGRSLNWYKGFTVNNKDWETVKLNFLEVFTDKDEEITAWNELIRFDSTGKDSIEISGLLTHLFSKARISNEHEKLKYLMKSLDPSKRRKVLEAGAETFESALETLTREEKFEKIIGEEESLSLSSKKLVKEMDSMDSIIKRFDNLSLNLLSREKELERYIRGPSEKAPYRSYANYKCFNCNQYGHRSDMCRYNKSSVTGNKEYGNNQATENKNLKEINCVDLNYAENELFVSEKRQNNEIEPEVKKKSRVFDDSSDMGKVPYKDHPKIQARKPAIIKLSSNIVPYSIGNDLANTKVDLSYSQLLQVAPSVRNELLGLCKKQDTKEINHVDYNQSMNTNCRGLIKLFNERYWAVLDTGAACSVISSALMSEIGLEIDDKDTQTVVTADGSRHNTIGSITSLPITIADYIFPCDTLVLELSKPLLILGTDWFSRYNAVIDLKSKELVLEKPEVDVVMKLYTSKPNKRVYDEFEVFGIGLQQENKIITEKTLEKEIEDTITKFQDIFATDITELTQTKVTEHFIDTGDAQPVRLYPYRIPHALKQKVRSEIEKMEKQG</sequence>
<evidence type="ECO:0000313" key="7">
    <source>
        <dbReference type="EMBL" id="OMJ23186.1"/>
    </source>
</evidence>
<keyword evidence="5" id="KW-0479">Metal-binding</keyword>
<evidence type="ECO:0000313" key="8">
    <source>
        <dbReference type="Proteomes" id="UP000187429"/>
    </source>
</evidence>
<dbReference type="SUPFAM" id="SSF57756">
    <property type="entry name" value="Retrovirus zinc finger-like domains"/>
    <property type="match status" value="1"/>
</dbReference>
<dbReference type="PANTHER" id="PTHR12917">
    <property type="entry name" value="ASPARTYL PROTEASE DDI-RELATED"/>
    <property type="match status" value="1"/>
</dbReference>
<dbReference type="Pfam" id="PF08284">
    <property type="entry name" value="RVP_2"/>
    <property type="match status" value="1"/>
</dbReference>
<accession>A0A1R1Y941</accession>
<protein>
    <recommendedName>
        <fullName evidence="6">CCHC-type domain-containing protein</fullName>
    </recommendedName>
</protein>
<feature type="domain" description="CCHC-type" evidence="6">
    <location>
        <begin position="224"/>
        <end position="239"/>
    </location>
</feature>
<dbReference type="GO" id="GO:0004190">
    <property type="term" value="F:aspartic-type endopeptidase activity"/>
    <property type="evidence" value="ECO:0007669"/>
    <property type="project" value="UniProtKB-KW"/>
</dbReference>
<keyword evidence="2" id="KW-0645">Protease</keyword>
<evidence type="ECO:0000256" key="2">
    <source>
        <dbReference type="ARBA" id="ARBA00022670"/>
    </source>
</evidence>
<dbReference type="GO" id="GO:0006508">
    <property type="term" value="P:proteolysis"/>
    <property type="evidence" value="ECO:0007669"/>
    <property type="project" value="UniProtKB-KW"/>
</dbReference>
<dbReference type="Proteomes" id="UP000187429">
    <property type="component" value="Unassembled WGS sequence"/>
</dbReference>
<proteinExistence type="inferred from homology"/>
<organism evidence="7 8">
    <name type="scientific">Smittium culicis</name>
    <dbReference type="NCBI Taxonomy" id="133412"/>
    <lineage>
        <taxon>Eukaryota</taxon>
        <taxon>Fungi</taxon>
        <taxon>Fungi incertae sedis</taxon>
        <taxon>Zoopagomycota</taxon>
        <taxon>Kickxellomycotina</taxon>
        <taxon>Harpellomycetes</taxon>
        <taxon>Harpellales</taxon>
        <taxon>Legeriomycetaceae</taxon>
        <taxon>Smittium</taxon>
    </lineage>
</organism>
<dbReference type="InterPro" id="IPR021109">
    <property type="entry name" value="Peptidase_aspartic_dom_sf"/>
</dbReference>
<keyword evidence="3" id="KW-0064">Aspartyl protease</keyword>
<evidence type="ECO:0000256" key="3">
    <source>
        <dbReference type="ARBA" id="ARBA00022750"/>
    </source>
</evidence>
<evidence type="ECO:0000256" key="5">
    <source>
        <dbReference type="PROSITE-ProRule" id="PRU00047"/>
    </source>
</evidence>
<comment type="similarity">
    <text evidence="1">Belongs to the DDI1 family.</text>
</comment>